<dbReference type="PANTHER" id="PTHR30521">
    <property type="entry name" value="DEFERROCHELATASE/PEROXIDASE"/>
    <property type="match status" value="1"/>
</dbReference>
<dbReference type="RefSeq" id="WP_311162526.1">
    <property type="nucleotide sequence ID" value="NZ_JAVQLW010000004.1"/>
</dbReference>
<reference evidence="7" key="1">
    <citation type="submission" date="2023-07" db="EMBL/GenBank/DDBJ databases">
        <title>Paracoccus sp. MBLB3053 whole genome sequence.</title>
        <authorList>
            <person name="Hwang C.Y."/>
            <person name="Cho E.-S."/>
            <person name="Seo M.-J."/>
        </authorList>
    </citation>
    <scope>NUCLEOTIDE SEQUENCE [LARGE SCALE GENOMIC DNA]</scope>
    <source>
        <strain evidence="7">MBLB3053</strain>
    </source>
</reference>
<protein>
    <recommendedName>
        <fullName evidence="8">Peroxidase</fullName>
    </recommendedName>
</protein>
<evidence type="ECO:0000313" key="7">
    <source>
        <dbReference type="Proteomes" id="UP001269144"/>
    </source>
</evidence>
<dbReference type="InterPro" id="IPR011008">
    <property type="entry name" value="Dimeric_a/b-barrel"/>
</dbReference>
<gene>
    <name evidence="6" type="ORF">RGQ15_19730</name>
</gene>
<evidence type="ECO:0000256" key="1">
    <source>
        <dbReference type="ARBA" id="ARBA00001970"/>
    </source>
</evidence>
<evidence type="ECO:0000256" key="5">
    <source>
        <dbReference type="ARBA" id="ARBA00023004"/>
    </source>
</evidence>
<sequence length="480" mass="52682">MPAVDFADIQGLARFGHGRLRAAEFLLLEVAAPDAARAWLRSAPLTTAQLRETPPQTALQVALTADGLRALGITEATVSRFPQPFLAGMAGEASRSRRLGDVGDNDPLNWQWGRPAPHVLLMLYAAEGGLDALMAELRDTNFDTGFRVMRRLPTGIARGIEPFGFVDGVSEPVIDWDQTFTTDLHRRLGYANMLAPGELLLGYPNEYQETAPAVLAEAAPGQRATDLARNGSFLVLRQLHQDVRGFWQYLDRVAGADPAQRDRLASLMVGRHRDGRGLIPDHENIPGGRSGNNFTYSGDVDGNVCPVGAHIRRANPRTGDHPAGVSGRWSWLMSTLGFRRRRDGLAGRHDLVASSRFHRLVRRGREYGSRLSVDEALLPGPDEERGILFVCLCADIVRQFEFVQEAWLYSARFDGLGGERDPLTGARTPLPDGTMTDHYSAPRLTGLPERLEGLPQFVTVRGGAYFFMPGIRALQFIAGA</sequence>
<dbReference type="PROSITE" id="PS51404">
    <property type="entry name" value="DYP_PEROXIDASE"/>
    <property type="match status" value="1"/>
</dbReference>
<dbReference type="EMBL" id="JAVQLW010000004">
    <property type="protein sequence ID" value="MDS9469793.1"/>
    <property type="molecule type" value="Genomic_DNA"/>
</dbReference>
<dbReference type="InterPro" id="IPR006314">
    <property type="entry name" value="Dyp_peroxidase"/>
</dbReference>
<keyword evidence="5" id="KW-0408">Iron</keyword>
<dbReference type="Proteomes" id="UP001269144">
    <property type="component" value="Unassembled WGS sequence"/>
</dbReference>
<keyword evidence="3" id="KW-0479">Metal-binding</keyword>
<accession>A0ABU2HXM4</accession>
<dbReference type="SUPFAM" id="SSF54909">
    <property type="entry name" value="Dimeric alpha+beta barrel"/>
    <property type="match status" value="1"/>
</dbReference>
<organism evidence="6 7">
    <name type="scientific">Paracoccus aurantius</name>
    <dbReference type="NCBI Taxonomy" id="3073814"/>
    <lineage>
        <taxon>Bacteria</taxon>
        <taxon>Pseudomonadati</taxon>
        <taxon>Pseudomonadota</taxon>
        <taxon>Alphaproteobacteria</taxon>
        <taxon>Rhodobacterales</taxon>
        <taxon>Paracoccaceae</taxon>
        <taxon>Paracoccus</taxon>
    </lineage>
</organism>
<evidence type="ECO:0000256" key="2">
    <source>
        <dbReference type="ARBA" id="ARBA00022559"/>
    </source>
</evidence>
<evidence type="ECO:0000313" key="6">
    <source>
        <dbReference type="EMBL" id="MDS9469793.1"/>
    </source>
</evidence>
<keyword evidence="4" id="KW-0560">Oxidoreductase</keyword>
<comment type="caution">
    <text evidence="6">The sequence shown here is derived from an EMBL/GenBank/DDBJ whole genome shotgun (WGS) entry which is preliminary data.</text>
</comment>
<comment type="cofactor">
    <cofactor evidence="1">
        <name>heme b</name>
        <dbReference type="ChEBI" id="CHEBI:60344"/>
    </cofactor>
</comment>
<evidence type="ECO:0000256" key="3">
    <source>
        <dbReference type="ARBA" id="ARBA00022723"/>
    </source>
</evidence>
<evidence type="ECO:0008006" key="8">
    <source>
        <dbReference type="Google" id="ProtNLM"/>
    </source>
</evidence>
<keyword evidence="2" id="KW-0575">Peroxidase</keyword>
<evidence type="ECO:0000256" key="4">
    <source>
        <dbReference type="ARBA" id="ARBA00023002"/>
    </source>
</evidence>
<keyword evidence="7" id="KW-1185">Reference proteome</keyword>
<dbReference type="PANTHER" id="PTHR30521:SF5">
    <property type="entry name" value="BLR4509 PROTEIN"/>
    <property type="match status" value="1"/>
</dbReference>
<name>A0ABU2HXM4_9RHOB</name>
<proteinExistence type="predicted"/>